<dbReference type="SUPFAM" id="SSF53335">
    <property type="entry name" value="S-adenosyl-L-methionine-dependent methyltransferases"/>
    <property type="match status" value="1"/>
</dbReference>
<keyword evidence="2" id="KW-0489">Methyltransferase</keyword>
<organism evidence="2 3">
    <name type="scientific">Thioploca ingrica</name>
    <dbReference type="NCBI Taxonomy" id="40754"/>
    <lineage>
        <taxon>Bacteria</taxon>
        <taxon>Pseudomonadati</taxon>
        <taxon>Pseudomonadota</taxon>
        <taxon>Gammaproteobacteria</taxon>
        <taxon>Thiotrichales</taxon>
        <taxon>Thiotrichaceae</taxon>
        <taxon>Thioploca</taxon>
    </lineage>
</organism>
<dbReference type="GO" id="GO:0008757">
    <property type="term" value="F:S-adenosylmethionine-dependent methyltransferase activity"/>
    <property type="evidence" value="ECO:0007669"/>
    <property type="project" value="InterPro"/>
</dbReference>
<accession>A0A090BUN4</accession>
<name>A0A090BUN4_9GAMM</name>
<dbReference type="Proteomes" id="UP000031623">
    <property type="component" value="Chromosome"/>
</dbReference>
<keyword evidence="2" id="KW-0808">Transferase</keyword>
<evidence type="ECO:0000313" key="3">
    <source>
        <dbReference type="Proteomes" id="UP000031623"/>
    </source>
</evidence>
<dbReference type="Gene3D" id="3.40.50.150">
    <property type="entry name" value="Vaccinia Virus protein VP39"/>
    <property type="match status" value="1"/>
</dbReference>
<dbReference type="GO" id="GO:0032259">
    <property type="term" value="P:methylation"/>
    <property type="evidence" value="ECO:0007669"/>
    <property type="project" value="UniProtKB-KW"/>
</dbReference>
<gene>
    <name evidence="2" type="ORF">THII_1114</name>
</gene>
<keyword evidence="3" id="KW-1185">Reference proteome</keyword>
<proteinExistence type="predicted"/>
<dbReference type="EMBL" id="AP014633">
    <property type="protein sequence ID" value="BAP55411.1"/>
    <property type="molecule type" value="Genomic_DNA"/>
</dbReference>
<reference evidence="2 3" key="1">
    <citation type="journal article" date="2014" name="ISME J.">
        <title>Ecophysiology of Thioploca ingrica as revealed by the complete genome sequence supplemented with proteomic evidence.</title>
        <authorList>
            <person name="Kojima H."/>
            <person name="Ogura Y."/>
            <person name="Yamamoto N."/>
            <person name="Togashi T."/>
            <person name="Mori H."/>
            <person name="Watanabe T."/>
            <person name="Nemoto F."/>
            <person name="Kurokawa K."/>
            <person name="Hayashi T."/>
            <person name="Fukui M."/>
        </authorList>
    </citation>
    <scope>NUCLEOTIDE SEQUENCE [LARGE SCALE GENOMIC DNA]</scope>
</reference>
<dbReference type="AlphaFoldDB" id="A0A090BUN4"/>
<dbReference type="OrthoDB" id="529208at2"/>
<dbReference type="KEGG" id="tig:THII_1114"/>
<evidence type="ECO:0000313" key="2">
    <source>
        <dbReference type="EMBL" id="BAP55411.1"/>
    </source>
</evidence>
<dbReference type="STRING" id="40754.THII_1114"/>
<dbReference type="Pfam" id="PF08241">
    <property type="entry name" value="Methyltransf_11"/>
    <property type="match status" value="1"/>
</dbReference>
<evidence type="ECO:0000259" key="1">
    <source>
        <dbReference type="Pfam" id="PF08241"/>
    </source>
</evidence>
<dbReference type="InterPro" id="IPR013216">
    <property type="entry name" value="Methyltransf_11"/>
</dbReference>
<feature type="domain" description="Methyltransferase type 11" evidence="1">
    <location>
        <begin position="87"/>
        <end position="135"/>
    </location>
</feature>
<protein>
    <submittedName>
        <fullName evidence="2">Type 11 methyltransferase</fullName>
    </submittedName>
</protein>
<dbReference type="HOGENOM" id="CLU_1554591_0_0_6"/>
<dbReference type="InterPro" id="IPR029063">
    <property type="entry name" value="SAM-dependent_MTases_sf"/>
</dbReference>
<sequence length="172" mass="19933">MFKAWLTHPLTKDIDIDDPNITHLRRRIIQEKPFLRKIYQEWYTTIAAALPPGNEPVLELGSGAGFMKEVIPNLITTEIFYCTEMDVILDGQNLPFANGVLRGIVMTDVLHHLPQPRRFFSEAARCVRSGGVIVMIKPWVTPSSWRRLEWLFQPWMKSWAMFVQIVLRKVDG</sequence>